<evidence type="ECO:0000256" key="1">
    <source>
        <dbReference type="ARBA" id="ARBA00022737"/>
    </source>
</evidence>
<dbReference type="AlphaFoldDB" id="A0A810QDK7"/>
<dbReference type="InterPro" id="IPR001223">
    <property type="entry name" value="Glyco_hydro18_cat"/>
</dbReference>
<accession>A0A810QDK7</accession>
<feature type="domain" description="SLH" evidence="3">
    <location>
        <begin position="28"/>
        <end position="88"/>
    </location>
</feature>
<keyword evidence="1" id="KW-0677">Repeat</keyword>
<gene>
    <name evidence="4" type="ORF">MM59RIKEN_16960</name>
</gene>
<evidence type="ECO:0000259" key="3">
    <source>
        <dbReference type="PROSITE" id="PS51272"/>
    </source>
</evidence>
<dbReference type="PROSITE" id="PS51272">
    <property type="entry name" value="SLH"/>
    <property type="match status" value="3"/>
</dbReference>
<proteinExistence type="predicted"/>
<keyword evidence="5" id="KW-1185">Reference proteome</keyword>
<sequence length="505" mass="54349">MMRQALRRAMACFLLAAVLSTAAVIPASAAGFRDVPSGHWAAESIERCVSLGFFQGKSASQFGMGEEMTRSAFAVVLCRFFGWETPVPDQATFQDVPVNVWYAGAVEAAYDHGAVTDQRKDFRPNDPITREELAVMLVRALGYGTIAGLVQELPTPFQDVTSSAGYITMAHDMGLMDGTSGTVFAPDQTASREQVAVILMRLYDQLHSSEPETLAMLSASEYGEMADMTGLNVVVVPAGRLIGAGGRPMITGSIQAEAAGQMLDAAHQAGAKALLSLDGGPSALDADIQETAKMLAQTVKESGYDGLFLDIPQLKGEKKRDMTQLTKALAAELGELSLYLVAEAPTWAGKAYDGYDYEELARAADHLVLRVGSYESHDDGFSTAPVSPLEEVYYALALLQDGIDTSKLTLLLDTAPSVWDSSGRQRTLSAEELGELMASGEQHYSTRYACAYLTGSGQDGSELVAWYLDQEAIQTRKNLAQAFDVGQLCLTDWNAVVKEFFADSE</sequence>
<dbReference type="Gene3D" id="3.20.20.80">
    <property type="entry name" value="Glycosidases"/>
    <property type="match status" value="1"/>
</dbReference>
<dbReference type="InterPro" id="IPR001119">
    <property type="entry name" value="SLH_dom"/>
</dbReference>
<dbReference type="Pfam" id="PF00395">
    <property type="entry name" value="SLH"/>
    <property type="match status" value="3"/>
</dbReference>
<organism evidence="4 5">
    <name type="scientific">Pusillibacter faecalis</name>
    <dbReference type="NCBI Taxonomy" id="2714358"/>
    <lineage>
        <taxon>Bacteria</taxon>
        <taxon>Bacillati</taxon>
        <taxon>Bacillota</taxon>
        <taxon>Clostridia</taxon>
        <taxon>Eubacteriales</taxon>
        <taxon>Oscillospiraceae</taxon>
        <taxon>Pusillibacter</taxon>
    </lineage>
</organism>
<dbReference type="PANTHER" id="PTHR43308">
    <property type="entry name" value="OUTER MEMBRANE PROTEIN ALPHA-RELATED"/>
    <property type="match status" value="1"/>
</dbReference>
<reference evidence="4" key="1">
    <citation type="submission" date="2020-09" db="EMBL/GenBank/DDBJ databases">
        <title>New species isolated from human feces.</title>
        <authorList>
            <person name="Kitahara M."/>
            <person name="Shigeno Y."/>
            <person name="Shime M."/>
            <person name="Matsumoto Y."/>
            <person name="Nakamura S."/>
            <person name="Motooka D."/>
            <person name="Fukuoka S."/>
            <person name="Nishikawa H."/>
            <person name="Benno Y."/>
        </authorList>
    </citation>
    <scope>NUCLEOTIDE SEQUENCE</scope>
    <source>
        <strain evidence="4">MM59</strain>
    </source>
</reference>
<name>A0A810QDK7_9FIRM</name>
<dbReference type="InterPro" id="IPR051465">
    <property type="entry name" value="Cell_Envelope_Struct_Comp"/>
</dbReference>
<dbReference type="InterPro" id="IPR017853">
    <property type="entry name" value="GH"/>
</dbReference>
<keyword evidence="2" id="KW-0732">Signal</keyword>
<feature type="signal peptide" evidence="2">
    <location>
        <begin position="1"/>
        <end position="29"/>
    </location>
</feature>
<dbReference type="GO" id="GO:0005975">
    <property type="term" value="P:carbohydrate metabolic process"/>
    <property type="evidence" value="ECO:0007669"/>
    <property type="project" value="InterPro"/>
</dbReference>
<dbReference type="KEGG" id="pfaa:MM59RIKEN_16960"/>
<dbReference type="Proteomes" id="UP000679848">
    <property type="component" value="Chromosome"/>
</dbReference>
<protein>
    <recommendedName>
        <fullName evidence="3">SLH domain-containing protein</fullName>
    </recommendedName>
</protein>
<dbReference type="EMBL" id="AP023420">
    <property type="protein sequence ID" value="BCK84377.1"/>
    <property type="molecule type" value="Genomic_DNA"/>
</dbReference>
<dbReference type="RefSeq" id="WP_213543112.1">
    <property type="nucleotide sequence ID" value="NZ_AP023420.1"/>
</dbReference>
<evidence type="ECO:0000256" key="2">
    <source>
        <dbReference type="SAM" id="SignalP"/>
    </source>
</evidence>
<evidence type="ECO:0000313" key="5">
    <source>
        <dbReference type="Proteomes" id="UP000679848"/>
    </source>
</evidence>
<dbReference type="Pfam" id="PF00704">
    <property type="entry name" value="Glyco_hydro_18"/>
    <property type="match status" value="1"/>
</dbReference>
<dbReference type="SUPFAM" id="SSF51445">
    <property type="entry name" value="(Trans)glycosidases"/>
    <property type="match status" value="1"/>
</dbReference>
<feature type="domain" description="SLH" evidence="3">
    <location>
        <begin position="152"/>
        <end position="213"/>
    </location>
</feature>
<feature type="domain" description="SLH" evidence="3">
    <location>
        <begin position="89"/>
        <end position="151"/>
    </location>
</feature>
<evidence type="ECO:0000313" key="4">
    <source>
        <dbReference type="EMBL" id="BCK84377.1"/>
    </source>
</evidence>
<feature type="chain" id="PRO_5032956377" description="SLH domain-containing protein" evidence="2">
    <location>
        <begin position="30"/>
        <end position="505"/>
    </location>
</feature>